<keyword evidence="2" id="KW-0472">Membrane</keyword>
<dbReference type="RefSeq" id="XP_065647761.1">
    <property type="nucleotide sequence ID" value="XM_065791689.1"/>
</dbReference>
<sequence>MFKKYASFDEEKGEIVALLKVDQDFDPENPFCEDFSNQFWEEVIKEYNVEQNGLNAAKAQRKIRLQYIQRSVPKKEDVVEYLLKDVPEKFKSYCASNKIKNTDIKFTNLVFEINEFINLILEEDWQKVNRERRYNKLLKLSLGSRRTILHLAADQDLDMVVNTIISFYPTLVNVTTEVDGFDDNPLCFALRKFYDKTSSSLINAMDSYSVRCLFESNEMANARFFFKDYINPKQNVSMKETVLAILEKLMNPYWPFKPVNEISKEIEWYDMPKAPLSHHFYFQILDADGNGNAPKYNNGEVNKNFNHRSKSCLHLIAESASCREAIQHPVVRLLVKRKWNEYGQNLIRIYAGLYLMFLVLFSLALFIQPENKGLRYNGSLDFFRLFCEVGTLLFVIFYIFLEVDEGEKSWLIYFRDFTNYIDILGLGTILLIVPFRFAEFPRTELVISSVAYILNCMRIFQYFLVFKDFHIYYRTFRIIIIEDIIKFAALFSVIVFGFTGSAYLALKASGDLQTVGGFWSVFSKEIRGLTQAQSFTDDYSNYNVVVSIFLMANMFFTMIILINILIGQISNRYTEAQSEAKIQYDIDKTKFITKMENSRICGRLRIRYYEEGGYATNSVEEDEVIADWVAMKEKESLNEENKIKFESLRGNIKLEKKKEE</sequence>
<dbReference type="PANTHER" id="PTHR10582">
    <property type="entry name" value="TRANSIENT RECEPTOR POTENTIAL ION CHANNEL PROTEIN"/>
    <property type="match status" value="1"/>
</dbReference>
<keyword evidence="2" id="KW-1133">Transmembrane helix</keyword>
<evidence type="ECO:0000313" key="4">
    <source>
        <dbReference type="RefSeq" id="XP_065647761.1"/>
    </source>
</evidence>
<keyword evidence="1" id="KW-0677">Repeat</keyword>
<dbReference type="PANTHER" id="PTHR10582:SF2">
    <property type="entry name" value="INACTIVE"/>
    <property type="match status" value="1"/>
</dbReference>
<accession>A0ABM4BFL8</accession>
<name>A0ABM4BFL8_HYDVU</name>
<feature type="transmembrane region" description="Helical" evidence="2">
    <location>
        <begin position="445"/>
        <end position="466"/>
    </location>
</feature>
<reference evidence="4" key="2">
    <citation type="submission" date="2025-08" db="UniProtKB">
        <authorList>
            <consortium name="RefSeq"/>
        </authorList>
    </citation>
    <scope>IDENTIFICATION</scope>
</reference>
<dbReference type="InterPro" id="IPR024862">
    <property type="entry name" value="TRPV"/>
</dbReference>
<feature type="transmembrane region" description="Helical" evidence="2">
    <location>
        <begin position="413"/>
        <end position="433"/>
    </location>
</feature>
<feature type="transmembrane region" description="Helical" evidence="2">
    <location>
        <begin position="382"/>
        <end position="401"/>
    </location>
</feature>
<feature type="transmembrane region" description="Helical" evidence="2">
    <location>
        <begin position="544"/>
        <end position="566"/>
    </location>
</feature>
<evidence type="ECO:0000256" key="2">
    <source>
        <dbReference type="SAM" id="Phobius"/>
    </source>
</evidence>
<keyword evidence="2" id="KW-0812">Transmembrane</keyword>
<reference evidence="3" key="1">
    <citation type="submission" date="2025-05" db="UniProtKB">
        <authorList>
            <consortium name="RefSeq"/>
        </authorList>
    </citation>
    <scope>NUCLEOTIDE SEQUENCE [LARGE SCALE GENOMIC DNA]</scope>
</reference>
<protein>
    <submittedName>
        <fullName evidence="4">Uncharacterized protein LOC101239225 isoform X2</fullName>
    </submittedName>
</protein>
<evidence type="ECO:0000256" key="1">
    <source>
        <dbReference type="ARBA" id="ARBA00022737"/>
    </source>
</evidence>
<dbReference type="GeneID" id="101239225"/>
<dbReference type="Proteomes" id="UP001652625">
    <property type="component" value="Chromosome 02"/>
</dbReference>
<organism evidence="3 4">
    <name type="scientific">Hydra vulgaris</name>
    <name type="common">Hydra</name>
    <name type="synonym">Hydra attenuata</name>
    <dbReference type="NCBI Taxonomy" id="6087"/>
    <lineage>
        <taxon>Eukaryota</taxon>
        <taxon>Metazoa</taxon>
        <taxon>Cnidaria</taxon>
        <taxon>Hydrozoa</taxon>
        <taxon>Hydroidolina</taxon>
        <taxon>Anthoathecata</taxon>
        <taxon>Aplanulata</taxon>
        <taxon>Hydridae</taxon>
        <taxon>Hydra</taxon>
    </lineage>
</organism>
<evidence type="ECO:0000313" key="3">
    <source>
        <dbReference type="Proteomes" id="UP001652625"/>
    </source>
</evidence>
<feature type="transmembrane region" description="Helical" evidence="2">
    <location>
        <begin position="346"/>
        <end position="367"/>
    </location>
</feature>
<gene>
    <name evidence="4" type="primary">LOC101239225</name>
</gene>
<feature type="transmembrane region" description="Helical" evidence="2">
    <location>
        <begin position="487"/>
        <end position="506"/>
    </location>
</feature>
<proteinExistence type="predicted"/>
<keyword evidence="3" id="KW-1185">Reference proteome</keyword>